<protein>
    <submittedName>
        <fullName evidence="1">Uncharacterized protein</fullName>
    </submittedName>
</protein>
<dbReference type="Gramene" id="Solyc12g094580.2.1">
    <property type="protein sequence ID" value="Solyc12g094580.2.1"/>
    <property type="gene ID" value="Solyc12g094580.2"/>
</dbReference>
<accession>A0A3Q7JD64</accession>
<dbReference type="AlphaFoldDB" id="A0A3Q7JD64"/>
<sequence>MNSRGGKNGERNMMEEDLSLNGLISGQKVNWEQNGETNGRRNLSLALVHGKGRLGMHHSAAKDGQGHGERSTLEMARYTNMARAQLVKAGTWLWMKKRTTRLSLTTGGQMS</sequence>
<dbReference type="EnsemblPlants" id="Solyc12g094580.2.1">
    <property type="protein sequence ID" value="Solyc12g094580.2.1"/>
    <property type="gene ID" value="Solyc12g094580.2"/>
</dbReference>
<keyword evidence="2" id="KW-1185">Reference proteome</keyword>
<evidence type="ECO:0000313" key="1">
    <source>
        <dbReference type="EnsemblPlants" id="Solyc12g094580.2.1"/>
    </source>
</evidence>
<evidence type="ECO:0000313" key="2">
    <source>
        <dbReference type="Proteomes" id="UP000004994"/>
    </source>
</evidence>
<dbReference type="Proteomes" id="UP000004994">
    <property type="component" value="Chromosome 12"/>
</dbReference>
<organism evidence="1">
    <name type="scientific">Solanum lycopersicum</name>
    <name type="common">Tomato</name>
    <name type="synonym">Lycopersicon esculentum</name>
    <dbReference type="NCBI Taxonomy" id="4081"/>
    <lineage>
        <taxon>Eukaryota</taxon>
        <taxon>Viridiplantae</taxon>
        <taxon>Streptophyta</taxon>
        <taxon>Embryophyta</taxon>
        <taxon>Tracheophyta</taxon>
        <taxon>Spermatophyta</taxon>
        <taxon>Magnoliopsida</taxon>
        <taxon>eudicotyledons</taxon>
        <taxon>Gunneridae</taxon>
        <taxon>Pentapetalae</taxon>
        <taxon>asterids</taxon>
        <taxon>lamiids</taxon>
        <taxon>Solanales</taxon>
        <taxon>Solanaceae</taxon>
        <taxon>Solanoideae</taxon>
        <taxon>Solaneae</taxon>
        <taxon>Solanum</taxon>
        <taxon>Solanum subgen. Lycopersicon</taxon>
    </lineage>
</organism>
<reference evidence="1" key="2">
    <citation type="submission" date="2019-01" db="UniProtKB">
        <authorList>
            <consortium name="EnsemblPlants"/>
        </authorList>
    </citation>
    <scope>IDENTIFICATION</scope>
    <source>
        <strain evidence="1">cv. Heinz 1706</strain>
    </source>
</reference>
<reference evidence="1" key="1">
    <citation type="journal article" date="2012" name="Nature">
        <title>The tomato genome sequence provides insights into fleshy fruit evolution.</title>
        <authorList>
            <consortium name="Tomato Genome Consortium"/>
        </authorList>
    </citation>
    <scope>NUCLEOTIDE SEQUENCE [LARGE SCALE GENOMIC DNA]</scope>
    <source>
        <strain evidence="1">cv. Heinz 1706</strain>
    </source>
</reference>
<name>A0A3Q7JD64_SOLLC</name>
<proteinExistence type="predicted"/>
<dbReference type="InParanoid" id="A0A3Q7JD64"/>